<dbReference type="AlphaFoldDB" id="A0AAV7RY30"/>
<name>A0AAV7RY30_PLEWA</name>
<comment type="caution">
    <text evidence="1">The sequence shown here is derived from an EMBL/GenBank/DDBJ whole genome shotgun (WGS) entry which is preliminary data.</text>
</comment>
<protein>
    <recommendedName>
        <fullName evidence="3">Secreted protein</fullName>
    </recommendedName>
</protein>
<proteinExistence type="predicted"/>
<reference evidence="1" key="1">
    <citation type="journal article" date="2022" name="bioRxiv">
        <title>Sequencing and chromosome-scale assembly of the giantPleurodeles waltlgenome.</title>
        <authorList>
            <person name="Brown T."/>
            <person name="Elewa A."/>
            <person name="Iarovenko S."/>
            <person name="Subramanian E."/>
            <person name="Araus A.J."/>
            <person name="Petzold A."/>
            <person name="Susuki M."/>
            <person name="Suzuki K.-i.T."/>
            <person name="Hayashi T."/>
            <person name="Toyoda A."/>
            <person name="Oliveira C."/>
            <person name="Osipova E."/>
            <person name="Leigh N.D."/>
            <person name="Simon A."/>
            <person name="Yun M.H."/>
        </authorList>
    </citation>
    <scope>NUCLEOTIDE SEQUENCE</scope>
    <source>
        <strain evidence="1">20211129_DDA</strain>
        <tissue evidence="1">Liver</tissue>
    </source>
</reference>
<sequence>MKSSTSRSARPLLLVFGLKGSVPMLLDTSGRLKALPSLKCHCPVGSRKMLSGRFIRHWKYPGAVGLLGKTP</sequence>
<keyword evidence="2" id="KW-1185">Reference proteome</keyword>
<dbReference type="Proteomes" id="UP001066276">
    <property type="component" value="Chromosome 5"/>
</dbReference>
<evidence type="ECO:0008006" key="3">
    <source>
        <dbReference type="Google" id="ProtNLM"/>
    </source>
</evidence>
<gene>
    <name evidence="1" type="ORF">NDU88_008580</name>
</gene>
<evidence type="ECO:0000313" key="2">
    <source>
        <dbReference type="Proteomes" id="UP001066276"/>
    </source>
</evidence>
<dbReference type="EMBL" id="JANPWB010000009">
    <property type="protein sequence ID" value="KAJ1155855.1"/>
    <property type="molecule type" value="Genomic_DNA"/>
</dbReference>
<evidence type="ECO:0000313" key="1">
    <source>
        <dbReference type="EMBL" id="KAJ1155855.1"/>
    </source>
</evidence>
<organism evidence="1 2">
    <name type="scientific">Pleurodeles waltl</name>
    <name type="common">Iberian ribbed newt</name>
    <dbReference type="NCBI Taxonomy" id="8319"/>
    <lineage>
        <taxon>Eukaryota</taxon>
        <taxon>Metazoa</taxon>
        <taxon>Chordata</taxon>
        <taxon>Craniata</taxon>
        <taxon>Vertebrata</taxon>
        <taxon>Euteleostomi</taxon>
        <taxon>Amphibia</taxon>
        <taxon>Batrachia</taxon>
        <taxon>Caudata</taxon>
        <taxon>Salamandroidea</taxon>
        <taxon>Salamandridae</taxon>
        <taxon>Pleurodelinae</taxon>
        <taxon>Pleurodeles</taxon>
    </lineage>
</organism>
<accession>A0AAV7RY30</accession>